<dbReference type="InterPro" id="IPR027417">
    <property type="entry name" value="P-loop_NTPase"/>
</dbReference>
<dbReference type="PANTHER" id="PTHR43790">
    <property type="entry name" value="CARBOHYDRATE TRANSPORT ATP-BINDING PROTEIN MG119-RELATED"/>
    <property type="match status" value="1"/>
</dbReference>
<keyword evidence="9" id="KW-0472">Membrane</keyword>
<dbReference type="Proteomes" id="UP000253208">
    <property type="component" value="Unassembled WGS sequence"/>
</dbReference>
<organism evidence="11 12">
    <name type="scientific">Blautia obeum</name>
    <dbReference type="NCBI Taxonomy" id="40520"/>
    <lineage>
        <taxon>Bacteria</taxon>
        <taxon>Bacillati</taxon>
        <taxon>Bacillota</taxon>
        <taxon>Clostridia</taxon>
        <taxon>Lachnospirales</taxon>
        <taxon>Lachnospiraceae</taxon>
        <taxon>Blautia</taxon>
    </lineage>
</organism>
<dbReference type="GO" id="GO:0016887">
    <property type="term" value="F:ATP hydrolysis activity"/>
    <property type="evidence" value="ECO:0007669"/>
    <property type="project" value="InterPro"/>
</dbReference>
<keyword evidence="4" id="KW-0762">Sugar transport</keyword>
<evidence type="ECO:0000256" key="9">
    <source>
        <dbReference type="ARBA" id="ARBA00023136"/>
    </source>
</evidence>
<dbReference type="RefSeq" id="WP_022426669.1">
    <property type="nucleotide sequence ID" value="NZ_PSQG01000012.1"/>
</dbReference>
<keyword evidence="3" id="KW-1003">Cell membrane</keyword>
<evidence type="ECO:0000256" key="6">
    <source>
        <dbReference type="ARBA" id="ARBA00022741"/>
    </source>
</evidence>
<dbReference type="InterPro" id="IPR003439">
    <property type="entry name" value="ABC_transporter-like_ATP-bd"/>
</dbReference>
<comment type="caution">
    <text evidence="11">The sequence shown here is derived from an EMBL/GenBank/DDBJ whole genome shotgun (WGS) entry which is preliminary data.</text>
</comment>
<dbReference type="InterPro" id="IPR003593">
    <property type="entry name" value="AAA+_ATPase"/>
</dbReference>
<evidence type="ECO:0000256" key="8">
    <source>
        <dbReference type="ARBA" id="ARBA00022967"/>
    </source>
</evidence>
<evidence type="ECO:0000256" key="4">
    <source>
        <dbReference type="ARBA" id="ARBA00022597"/>
    </source>
</evidence>
<dbReference type="SUPFAM" id="SSF52540">
    <property type="entry name" value="P-loop containing nucleoside triphosphate hydrolases"/>
    <property type="match status" value="2"/>
</dbReference>
<keyword evidence="2" id="KW-0813">Transport</keyword>
<evidence type="ECO:0000256" key="1">
    <source>
        <dbReference type="ARBA" id="ARBA00004202"/>
    </source>
</evidence>
<protein>
    <submittedName>
        <fullName evidence="11">ABC transporter ATP-binding protein</fullName>
    </submittedName>
</protein>
<comment type="subcellular location">
    <subcellularLocation>
        <location evidence="1">Cell membrane</location>
        <topology evidence="1">Peripheral membrane protein</topology>
    </subcellularLocation>
</comment>
<dbReference type="PROSITE" id="PS00211">
    <property type="entry name" value="ABC_TRANSPORTER_1"/>
    <property type="match status" value="1"/>
</dbReference>
<dbReference type="SMART" id="SM00382">
    <property type="entry name" value="AAA"/>
    <property type="match status" value="2"/>
</dbReference>
<accession>A0A367FZ20</accession>
<dbReference type="Gene3D" id="3.40.50.300">
    <property type="entry name" value="P-loop containing nucleotide triphosphate hydrolases"/>
    <property type="match status" value="2"/>
</dbReference>
<evidence type="ECO:0000313" key="12">
    <source>
        <dbReference type="Proteomes" id="UP000253208"/>
    </source>
</evidence>
<sequence length="512" mass="56675">MAKILLEMKNITKTFPGVKALDNVNLQVEEGEIHALVGENGAGKSTLMNVLSGIYPYGSYEGNIIYDGEICKFNTIKDSEHKGIVIIHQELALIPYMTIGENMYLGNERGRSFSINWNETYGEADKYLKIVGLEESSRTLIKDIGVGKQQLVEIAKALAKNAKLLILDEPTASLNEDDSKALLDLLLKFKKQGMTSIIISHKLNEISYVADKITVIRDGSTIETLDKKKDDFSEQRIIQGMVGREMTDRFPKRPNVKIGDVSMEVKNWNVYHPLYTERKVVNNVSFKVHKGEVVGISGLMGAGRTELAMSIFGKSYGTKISGQVFMNGKEVKLNTVQEAIDNKLAYVTEDRKGNGLILSKSIKMNTTLANMSGISNGKVIDTDKEYAVAEEYRKKLKTKCPTVEQNVGNLSGGNQQKVLLAKWMFAEPDILILDEPTRGIDVGAKYEIYCIINDLVAAGKSVIMISSELPEVLGMSDRIYIMNEGRFVGEVSGEEATSELIMSRIVKSGKGE</sequence>
<dbReference type="InterPro" id="IPR017871">
    <property type="entry name" value="ABC_transporter-like_CS"/>
</dbReference>
<dbReference type="NCBIfam" id="NF040905">
    <property type="entry name" value="GguA"/>
    <property type="match status" value="1"/>
</dbReference>
<feature type="domain" description="ABC transporter" evidence="10">
    <location>
        <begin position="6"/>
        <end position="243"/>
    </location>
</feature>
<evidence type="ECO:0000256" key="5">
    <source>
        <dbReference type="ARBA" id="ARBA00022737"/>
    </source>
</evidence>
<evidence type="ECO:0000256" key="3">
    <source>
        <dbReference type="ARBA" id="ARBA00022475"/>
    </source>
</evidence>
<dbReference type="InterPro" id="IPR053466">
    <property type="entry name" value="L-arabinose_ABC_transporter"/>
</dbReference>
<gene>
    <name evidence="11" type="ORF">C4886_09785</name>
</gene>
<evidence type="ECO:0000256" key="2">
    <source>
        <dbReference type="ARBA" id="ARBA00022448"/>
    </source>
</evidence>
<evidence type="ECO:0000259" key="10">
    <source>
        <dbReference type="PROSITE" id="PS50893"/>
    </source>
</evidence>
<evidence type="ECO:0000256" key="7">
    <source>
        <dbReference type="ARBA" id="ARBA00022840"/>
    </source>
</evidence>
<dbReference type="AlphaFoldDB" id="A0A367FZ20"/>
<keyword evidence="7 11" id="KW-0067">ATP-binding</keyword>
<reference evidence="11 12" key="1">
    <citation type="submission" date="2018-02" db="EMBL/GenBank/DDBJ databases">
        <title>Complete genome sequencing of Faecalibacterium prausnitzii strains isolated from the human gut.</title>
        <authorList>
            <person name="Fitzgerald B.C."/>
            <person name="Shkoporov A.N."/>
            <person name="Ross P.R."/>
            <person name="Hill C."/>
        </authorList>
    </citation>
    <scope>NUCLEOTIDE SEQUENCE [LARGE SCALE GENOMIC DNA]</scope>
    <source>
        <strain evidence="11 12">APC942/31-1</strain>
    </source>
</reference>
<dbReference type="Pfam" id="PF00005">
    <property type="entry name" value="ABC_tran"/>
    <property type="match status" value="2"/>
</dbReference>
<proteinExistence type="predicted"/>
<dbReference type="CDD" id="cd03216">
    <property type="entry name" value="ABC_Carb_Monos_I"/>
    <property type="match status" value="1"/>
</dbReference>
<keyword evidence="5" id="KW-0677">Repeat</keyword>
<keyword evidence="6" id="KW-0547">Nucleotide-binding</keyword>
<name>A0A367FZ20_9FIRM</name>
<keyword evidence="8" id="KW-1278">Translocase</keyword>
<dbReference type="GO" id="GO:0005886">
    <property type="term" value="C:plasma membrane"/>
    <property type="evidence" value="ECO:0007669"/>
    <property type="project" value="UniProtKB-SubCell"/>
</dbReference>
<evidence type="ECO:0000313" key="11">
    <source>
        <dbReference type="EMBL" id="RCH43692.1"/>
    </source>
</evidence>
<dbReference type="GO" id="GO:0005524">
    <property type="term" value="F:ATP binding"/>
    <property type="evidence" value="ECO:0007669"/>
    <property type="project" value="UniProtKB-KW"/>
</dbReference>
<dbReference type="InterPro" id="IPR050107">
    <property type="entry name" value="ABC_carbohydrate_import_ATPase"/>
</dbReference>
<dbReference type="CDD" id="cd03215">
    <property type="entry name" value="ABC_Carb_Monos_II"/>
    <property type="match status" value="1"/>
</dbReference>
<dbReference type="FunFam" id="3.40.50.300:FF:000127">
    <property type="entry name" value="Ribose import ATP-binding protein RbsA"/>
    <property type="match status" value="1"/>
</dbReference>
<feature type="domain" description="ABC transporter" evidence="10">
    <location>
        <begin position="265"/>
        <end position="509"/>
    </location>
</feature>
<dbReference type="EMBL" id="PSQG01000012">
    <property type="protein sequence ID" value="RCH43692.1"/>
    <property type="molecule type" value="Genomic_DNA"/>
</dbReference>
<dbReference type="PROSITE" id="PS50893">
    <property type="entry name" value="ABC_TRANSPORTER_2"/>
    <property type="match status" value="2"/>
</dbReference>
<dbReference type="PANTHER" id="PTHR43790:SF1">
    <property type="entry name" value="XYLOSE IMPORT ATP-BINDING PROTEIN XYLG"/>
    <property type="match status" value="1"/>
</dbReference>